<dbReference type="InterPro" id="IPR016193">
    <property type="entry name" value="Cytidine_deaminase-like"/>
</dbReference>
<dbReference type="InterPro" id="IPR016192">
    <property type="entry name" value="APOBEC/CMP_deaminase_Zn-bd"/>
</dbReference>
<evidence type="ECO:0000259" key="13">
    <source>
        <dbReference type="PROSITE" id="PS51747"/>
    </source>
</evidence>
<comment type="catalytic activity">
    <reaction evidence="11 12">
        <text>cytidine + H2O + H(+) = uridine + NH4(+)</text>
        <dbReference type="Rhea" id="RHEA:16069"/>
        <dbReference type="ChEBI" id="CHEBI:15377"/>
        <dbReference type="ChEBI" id="CHEBI:15378"/>
        <dbReference type="ChEBI" id="CHEBI:16704"/>
        <dbReference type="ChEBI" id="CHEBI:17562"/>
        <dbReference type="ChEBI" id="CHEBI:28938"/>
        <dbReference type="EC" id="3.5.4.5"/>
    </reaction>
</comment>
<dbReference type="PANTHER" id="PTHR11644">
    <property type="entry name" value="CYTIDINE DEAMINASE"/>
    <property type="match status" value="1"/>
</dbReference>
<dbReference type="InterPro" id="IPR006262">
    <property type="entry name" value="Cyt_deam_tetra"/>
</dbReference>
<dbReference type="NCBIfam" id="NF004064">
    <property type="entry name" value="PRK05578.1"/>
    <property type="match status" value="1"/>
</dbReference>
<name>A0ABY1NK25_9BACT</name>
<comment type="similarity">
    <text evidence="3 12">Belongs to the cytidine and deoxycytidylate deaminase family.</text>
</comment>
<keyword evidence="15" id="KW-1185">Reference proteome</keyword>
<comment type="catalytic activity">
    <reaction evidence="10 12">
        <text>2'-deoxycytidine + H2O + H(+) = 2'-deoxyuridine + NH4(+)</text>
        <dbReference type="Rhea" id="RHEA:13433"/>
        <dbReference type="ChEBI" id="CHEBI:15377"/>
        <dbReference type="ChEBI" id="CHEBI:15378"/>
        <dbReference type="ChEBI" id="CHEBI:15698"/>
        <dbReference type="ChEBI" id="CHEBI:16450"/>
        <dbReference type="ChEBI" id="CHEBI:28938"/>
        <dbReference type="EC" id="3.5.4.5"/>
    </reaction>
</comment>
<evidence type="ECO:0000256" key="10">
    <source>
        <dbReference type="ARBA" id="ARBA00049252"/>
    </source>
</evidence>
<dbReference type="CDD" id="cd01283">
    <property type="entry name" value="cytidine_deaminase"/>
    <property type="match status" value="1"/>
</dbReference>
<evidence type="ECO:0000256" key="5">
    <source>
        <dbReference type="ARBA" id="ARBA00018266"/>
    </source>
</evidence>
<dbReference type="NCBIfam" id="TIGR01354">
    <property type="entry name" value="cyt_deam_tetra"/>
    <property type="match status" value="1"/>
</dbReference>
<evidence type="ECO:0000256" key="1">
    <source>
        <dbReference type="ARBA" id="ARBA00001947"/>
    </source>
</evidence>
<dbReference type="InterPro" id="IPR050202">
    <property type="entry name" value="Cyt/Deoxycyt_deaminase"/>
</dbReference>
<dbReference type="SUPFAM" id="SSF53927">
    <property type="entry name" value="Cytidine deaminase-like"/>
    <property type="match status" value="1"/>
</dbReference>
<evidence type="ECO:0000256" key="12">
    <source>
        <dbReference type="RuleBase" id="RU364006"/>
    </source>
</evidence>
<comment type="cofactor">
    <cofactor evidence="1 12">
        <name>Zn(2+)</name>
        <dbReference type="ChEBI" id="CHEBI:29105"/>
    </cofactor>
</comment>
<feature type="domain" description="CMP/dCMP-type deaminase" evidence="13">
    <location>
        <begin position="1"/>
        <end position="124"/>
    </location>
</feature>
<proteinExistence type="inferred from homology"/>
<comment type="caution">
    <text evidence="14">The sequence shown here is derived from an EMBL/GenBank/DDBJ whole genome shotgun (WGS) entry which is preliminary data.</text>
</comment>
<dbReference type="EMBL" id="FXUB01000002">
    <property type="protein sequence ID" value="SMP11146.1"/>
    <property type="molecule type" value="Genomic_DNA"/>
</dbReference>
<dbReference type="Proteomes" id="UP001157911">
    <property type="component" value="Unassembled WGS sequence"/>
</dbReference>
<comment type="function">
    <text evidence="2 12">This enzyme scavenges exogenous and endogenous cytidine and 2'-deoxycytidine for UMP synthesis.</text>
</comment>
<dbReference type="InterPro" id="IPR002125">
    <property type="entry name" value="CMP_dCMP_dom"/>
</dbReference>
<accession>A0ABY1NK25</accession>
<evidence type="ECO:0000256" key="6">
    <source>
        <dbReference type="ARBA" id="ARBA00022723"/>
    </source>
</evidence>
<organism evidence="14 15">
    <name type="scientific">Desulfurobacterium pacificum</name>
    <dbReference type="NCBI Taxonomy" id="240166"/>
    <lineage>
        <taxon>Bacteria</taxon>
        <taxon>Pseudomonadati</taxon>
        <taxon>Aquificota</taxon>
        <taxon>Aquificia</taxon>
        <taxon>Desulfurobacteriales</taxon>
        <taxon>Desulfurobacteriaceae</taxon>
        <taxon>Desulfurobacterium</taxon>
    </lineage>
</organism>
<dbReference type="PROSITE" id="PS00903">
    <property type="entry name" value="CYT_DCMP_DEAMINASES_1"/>
    <property type="match status" value="1"/>
</dbReference>
<evidence type="ECO:0000256" key="2">
    <source>
        <dbReference type="ARBA" id="ARBA00003949"/>
    </source>
</evidence>
<dbReference type="EC" id="3.5.4.5" evidence="4 12"/>
<dbReference type="PROSITE" id="PS51747">
    <property type="entry name" value="CYT_DCMP_DEAMINASES_2"/>
    <property type="match status" value="1"/>
</dbReference>
<sequence length="124" mass="13979">MFEKLLKEAKRYVERSYSPYSRFRVVALLFGKNGTVAGVNVENASYGLTICAERCAVFRAVAEGKKDFKGIFIYSPDGMPYPCGACRQVLREFFPENFEVIVTNGENTTTFTLGELLPHTFTLK</sequence>
<protein>
    <recommendedName>
        <fullName evidence="5 12">Cytidine deaminase</fullName>
        <ecNumber evidence="4 12">3.5.4.5</ecNumber>
    </recommendedName>
    <alternativeName>
        <fullName evidence="9 12">Cytidine aminohydrolase</fullName>
    </alternativeName>
</protein>
<dbReference type="Gene3D" id="3.40.140.10">
    <property type="entry name" value="Cytidine Deaminase, domain 2"/>
    <property type="match status" value="1"/>
</dbReference>
<gene>
    <name evidence="14" type="ORF">SAMN06265339_0886</name>
</gene>
<evidence type="ECO:0000256" key="4">
    <source>
        <dbReference type="ARBA" id="ARBA00012783"/>
    </source>
</evidence>
<evidence type="ECO:0000313" key="14">
    <source>
        <dbReference type="EMBL" id="SMP11146.1"/>
    </source>
</evidence>
<dbReference type="PANTHER" id="PTHR11644:SF2">
    <property type="entry name" value="CYTIDINE DEAMINASE"/>
    <property type="match status" value="1"/>
</dbReference>
<evidence type="ECO:0000256" key="9">
    <source>
        <dbReference type="ARBA" id="ARBA00032005"/>
    </source>
</evidence>
<evidence type="ECO:0000256" key="7">
    <source>
        <dbReference type="ARBA" id="ARBA00022801"/>
    </source>
</evidence>
<keyword evidence="6 12" id="KW-0479">Metal-binding</keyword>
<keyword evidence="7 12" id="KW-0378">Hydrolase</keyword>
<reference evidence="14 15" key="1">
    <citation type="submission" date="2017-05" db="EMBL/GenBank/DDBJ databases">
        <authorList>
            <person name="Varghese N."/>
            <person name="Submissions S."/>
        </authorList>
    </citation>
    <scope>NUCLEOTIDE SEQUENCE [LARGE SCALE GENOMIC DNA]</scope>
    <source>
        <strain evidence="14 15">DSM 15522</strain>
    </source>
</reference>
<dbReference type="Pfam" id="PF00383">
    <property type="entry name" value="dCMP_cyt_deam_1"/>
    <property type="match status" value="1"/>
</dbReference>
<evidence type="ECO:0000313" key="15">
    <source>
        <dbReference type="Proteomes" id="UP001157911"/>
    </source>
</evidence>
<evidence type="ECO:0000256" key="11">
    <source>
        <dbReference type="ARBA" id="ARBA00049558"/>
    </source>
</evidence>
<dbReference type="RefSeq" id="WP_283400372.1">
    <property type="nucleotide sequence ID" value="NZ_FXUB01000002.1"/>
</dbReference>
<keyword evidence="8 12" id="KW-0862">Zinc</keyword>
<evidence type="ECO:0000256" key="8">
    <source>
        <dbReference type="ARBA" id="ARBA00022833"/>
    </source>
</evidence>
<evidence type="ECO:0000256" key="3">
    <source>
        <dbReference type="ARBA" id="ARBA00006576"/>
    </source>
</evidence>